<dbReference type="Proteomes" id="UP000270856">
    <property type="component" value="Unassembled WGS sequence"/>
</dbReference>
<evidence type="ECO:0000259" key="10">
    <source>
        <dbReference type="Pfam" id="PF03372"/>
    </source>
</evidence>
<dbReference type="InterPro" id="IPR005135">
    <property type="entry name" value="Endo/exonuclease/phosphatase"/>
</dbReference>
<reference evidence="11 12" key="1">
    <citation type="submission" date="2018-11" db="EMBL/GenBank/DDBJ databases">
        <title>Aureibaculum marinum gen. nov., sp. nov., a member of the family Flavobacteriaceae isolated from the Bohai Sea.</title>
        <authorList>
            <person name="Ji X."/>
        </authorList>
    </citation>
    <scope>NUCLEOTIDE SEQUENCE [LARGE SCALE GENOMIC DNA]</scope>
    <source>
        <strain evidence="11 12">BH-SD17</strain>
    </source>
</reference>
<dbReference type="EMBL" id="RPFJ01000001">
    <property type="protein sequence ID" value="RPE00856.1"/>
    <property type="molecule type" value="Genomic_DNA"/>
</dbReference>
<evidence type="ECO:0000256" key="4">
    <source>
        <dbReference type="ARBA" id="ARBA00022723"/>
    </source>
</evidence>
<evidence type="ECO:0000256" key="3">
    <source>
        <dbReference type="ARBA" id="ARBA00022722"/>
    </source>
</evidence>
<dbReference type="InterPro" id="IPR051547">
    <property type="entry name" value="TDP2-like"/>
</dbReference>
<dbReference type="GO" id="GO:0046872">
    <property type="term" value="F:metal ion binding"/>
    <property type="evidence" value="ECO:0007669"/>
    <property type="project" value="UniProtKB-KW"/>
</dbReference>
<dbReference type="PANTHER" id="PTHR15822:SF4">
    <property type="entry name" value="TYROSYL-DNA PHOSPHODIESTERASE 2"/>
    <property type="match status" value="1"/>
</dbReference>
<dbReference type="InterPro" id="IPR036691">
    <property type="entry name" value="Endo/exonu/phosph_ase_sf"/>
</dbReference>
<evidence type="ECO:0000256" key="9">
    <source>
        <dbReference type="SAM" id="Phobius"/>
    </source>
</evidence>
<sequence>MVKNNKDIRIVKKLSFINRILFIANIFFSLGLIFAIFLPELSPNKFGFISLFSILVPAVIIINILFVIYWIIIGFKKQLLQSFLVLVISYFFIPQLYKFDRNDTSINKNSISLMSFNVRKFNMYKWIETDDIETKIKEFVVKENPDILALQEYKTPKKLIFNYPYFSNPPMGNYSDSILNSKNRINLAIYSKYPIVNEGIIKYARTYSSAMFADIVKNKDTIRVYTFHMASLGIIPDASYFGHDDSEKLVKKVSKSFKIQQRQIDSLNAHIKNNKYKVILAGDLNNTSYSWAYKNTKKDLQDTFLETGEGFGTTYQFKKFPLRIDYIFADKNFKVKSHINYNTHLSDHSPIMTTLELIK</sequence>
<evidence type="ECO:0000256" key="1">
    <source>
        <dbReference type="ARBA" id="ARBA00001936"/>
    </source>
</evidence>
<keyword evidence="9" id="KW-0812">Transmembrane</keyword>
<evidence type="ECO:0000313" key="11">
    <source>
        <dbReference type="EMBL" id="RPE00856.1"/>
    </source>
</evidence>
<keyword evidence="9" id="KW-0472">Membrane</keyword>
<keyword evidence="12" id="KW-1185">Reference proteome</keyword>
<dbReference type="PROSITE" id="PS00726">
    <property type="entry name" value="AP_NUCLEASE_F1_1"/>
    <property type="match status" value="1"/>
</dbReference>
<protein>
    <submittedName>
        <fullName evidence="11">Endonuclease</fullName>
    </submittedName>
</protein>
<comment type="cofactor">
    <cofactor evidence="2">
        <name>Mg(2+)</name>
        <dbReference type="ChEBI" id="CHEBI:18420"/>
    </cofactor>
</comment>
<comment type="caution">
    <text evidence="11">The sequence shown here is derived from an EMBL/GenBank/DDBJ whole genome shotgun (WGS) entry which is preliminary data.</text>
</comment>
<name>A0A3N4NY72_9FLAO</name>
<evidence type="ECO:0000256" key="2">
    <source>
        <dbReference type="ARBA" id="ARBA00001946"/>
    </source>
</evidence>
<keyword evidence="8" id="KW-0234">DNA repair</keyword>
<keyword evidence="4" id="KW-0479">Metal-binding</keyword>
<accession>A0A3N4NY72</accession>
<dbReference type="SUPFAM" id="SSF56219">
    <property type="entry name" value="DNase I-like"/>
    <property type="match status" value="1"/>
</dbReference>
<dbReference type="GO" id="GO:0003677">
    <property type="term" value="F:DNA binding"/>
    <property type="evidence" value="ECO:0007669"/>
    <property type="project" value="InterPro"/>
</dbReference>
<feature type="transmembrane region" description="Helical" evidence="9">
    <location>
        <begin position="20"/>
        <end position="38"/>
    </location>
</feature>
<dbReference type="CDD" id="cd09084">
    <property type="entry name" value="EEP-2"/>
    <property type="match status" value="1"/>
</dbReference>
<organism evidence="11 12">
    <name type="scientific">Aureibaculum marinum</name>
    <dbReference type="NCBI Taxonomy" id="2487930"/>
    <lineage>
        <taxon>Bacteria</taxon>
        <taxon>Pseudomonadati</taxon>
        <taxon>Bacteroidota</taxon>
        <taxon>Flavobacteriia</taxon>
        <taxon>Flavobacteriales</taxon>
        <taxon>Flavobacteriaceae</taxon>
        <taxon>Aureibaculum</taxon>
    </lineage>
</organism>
<feature type="transmembrane region" description="Helical" evidence="9">
    <location>
        <begin position="79"/>
        <end position="97"/>
    </location>
</feature>
<evidence type="ECO:0000256" key="6">
    <source>
        <dbReference type="ARBA" id="ARBA00022801"/>
    </source>
</evidence>
<comment type="cofactor">
    <cofactor evidence="1">
        <name>Mn(2+)</name>
        <dbReference type="ChEBI" id="CHEBI:29035"/>
    </cofactor>
</comment>
<feature type="transmembrane region" description="Helical" evidence="9">
    <location>
        <begin position="50"/>
        <end position="72"/>
    </location>
</feature>
<dbReference type="Gene3D" id="3.60.10.10">
    <property type="entry name" value="Endonuclease/exonuclease/phosphatase"/>
    <property type="match status" value="1"/>
</dbReference>
<keyword evidence="5" id="KW-0227">DNA damage</keyword>
<dbReference type="AlphaFoldDB" id="A0A3N4NY72"/>
<evidence type="ECO:0000313" key="12">
    <source>
        <dbReference type="Proteomes" id="UP000270856"/>
    </source>
</evidence>
<dbReference type="GO" id="GO:0006281">
    <property type="term" value="P:DNA repair"/>
    <property type="evidence" value="ECO:0007669"/>
    <property type="project" value="UniProtKB-KW"/>
</dbReference>
<proteinExistence type="predicted"/>
<keyword evidence="9" id="KW-1133">Transmembrane helix</keyword>
<dbReference type="InterPro" id="IPR020847">
    <property type="entry name" value="AP_endonuclease_F1_BS"/>
</dbReference>
<dbReference type="GO" id="GO:0016787">
    <property type="term" value="F:hydrolase activity"/>
    <property type="evidence" value="ECO:0007669"/>
    <property type="project" value="UniProtKB-KW"/>
</dbReference>
<keyword evidence="7" id="KW-0460">Magnesium</keyword>
<dbReference type="Pfam" id="PF03372">
    <property type="entry name" value="Exo_endo_phos"/>
    <property type="match status" value="1"/>
</dbReference>
<feature type="domain" description="Endonuclease/exonuclease/phosphatase" evidence="10">
    <location>
        <begin position="114"/>
        <end position="348"/>
    </location>
</feature>
<evidence type="ECO:0000256" key="5">
    <source>
        <dbReference type="ARBA" id="ARBA00022763"/>
    </source>
</evidence>
<gene>
    <name evidence="11" type="ORF">EGM88_00450</name>
</gene>
<keyword evidence="11" id="KW-0255">Endonuclease</keyword>
<dbReference type="GO" id="GO:0004519">
    <property type="term" value="F:endonuclease activity"/>
    <property type="evidence" value="ECO:0007669"/>
    <property type="project" value="UniProtKB-KW"/>
</dbReference>
<dbReference type="PANTHER" id="PTHR15822">
    <property type="entry name" value="TRAF AND TNF RECEPTOR-ASSOCIATED PROTEIN"/>
    <property type="match status" value="1"/>
</dbReference>
<evidence type="ECO:0000256" key="7">
    <source>
        <dbReference type="ARBA" id="ARBA00022842"/>
    </source>
</evidence>
<evidence type="ECO:0000256" key="8">
    <source>
        <dbReference type="ARBA" id="ARBA00023204"/>
    </source>
</evidence>
<keyword evidence="6" id="KW-0378">Hydrolase</keyword>
<keyword evidence="3" id="KW-0540">Nuclease</keyword>